<accession>A0A9W8XUE4</accession>
<keyword evidence="4" id="KW-1185">Reference proteome</keyword>
<feature type="domain" description="Heterokaryon incompatibility" evidence="2">
    <location>
        <begin position="82"/>
        <end position="246"/>
    </location>
</feature>
<feature type="region of interest" description="Disordered" evidence="1">
    <location>
        <begin position="1"/>
        <end position="21"/>
    </location>
</feature>
<comment type="caution">
    <text evidence="3">The sequence shown here is derived from an EMBL/GenBank/DDBJ whole genome shotgun (WGS) entry which is preliminary data.</text>
</comment>
<evidence type="ECO:0000313" key="3">
    <source>
        <dbReference type="EMBL" id="KAJ4359498.1"/>
    </source>
</evidence>
<evidence type="ECO:0000256" key="1">
    <source>
        <dbReference type="SAM" id="MobiDB-lite"/>
    </source>
</evidence>
<organism evidence="3 4">
    <name type="scientific">Didymosphaeria variabile</name>
    <dbReference type="NCBI Taxonomy" id="1932322"/>
    <lineage>
        <taxon>Eukaryota</taxon>
        <taxon>Fungi</taxon>
        <taxon>Dikarya</taxon>
        <taxon>Ascomycota</taxon>
        <taxon>Pezizomycotina</taxon>
        <taxon>Dothideomycetes</taxon>
        <taxon>Pleosporomycetidae</taxon>
        <taxon>Pleosporales</taxon>
        <taxon>Massarineae</taxon>
        <taxon>Didymosphaeriaceae</taxon>
        <taxon>Didymosphaeria</taxon>
    </lineage>
</organism>
<dbReference type="GeneID" id="80903583"/>
<dbReference type="Pfam" id="PF06985">
    <property type="entry name" value="HET"/>
    <property type="match status" value="1"/>
</dbReference>
<name>A0A9W8XUE4_9PLEO</name>
<sequence length="577" mass="65600">MAALKPWSPGRQSTIPPETPPRVLYQYEPLPTAKPSFRLLRISPELEDGMIRCDLVVKEFPVDTPMGRQRGDSSIDSSDTCYNALSYEWARVPVYGWIVLNDGCINVGENLFNFLHTARAHITRGSEPNLGKYLWIDALCINQKDVQEKQHQIKQMGALYQGAQNVFVWLGSYVTEAVHAGATELRAMGDQADEHDMLIKGKGGRIRYPKIGNTAEEMLNSNGKALPAFIEITHNTYWDRMWILQEILLAKDARVMMENYIFSWTLIKRTLLSYEGFHHKDFVNAPTKRIVQAFRHYEYATIINPSVCDTVARLGQGECKEVHDKVYATLGLNGPAGIPVDYSVTLPELFYTVLLASFHSSHDSAHLRQDFTMSALSAANTFREVLQVPFSALEDHLLNGNDDALRRIYFYFPGRPTSQNNTQERAMQHKRHPTKFISRLHDIKDFDHPFEEILITIAQGGNPDEQSICKVKCKLSSITTAFTDEAFVPQPLSSFLAVKGHFEEDHLSFSIQTFLFVLKVMHNTLLFTRLAVNVHEGKGMSFGEEQEVGSEAYTAEETEQFTPFKDKQIQRMLEDSY</sequence>
<evidence type="ECO:0000259" key="2">
    <source>
        <dbReference type="Pfam" id="PF06985"/>
    </source>
</evidence>
<dbReference type="EMBL" id="JAPEUX010000001">
    <property type="protein sequence ID" value="KAJ4359498.1"/>
    <property type="molecule type" value="Genomic_DNA"/>
</dbReference>
<dbReference type="InterPro" id="IPR052895">
    <property type="entry name" value="HetReg/Transcr_Mod"/>
</dbReference>
<dbReference type="OrthoDB" id="5386682at2759"/>
<protein>
    <recommendedName>
        <fullName evidence="2">Heterokaryon incompatibility domain-containing protein</fullName>
    </recommendedName>
</protein>
<dbReference type="Proteomes" id="UP001140513">
    <property type="component" value="Unassembled WGS sequence"/>
</dbReference>
<proteinExistence type="predicted"/>
<reference evidence="3" key="1">
    <citation type="submission" date="2022-10" db="EMBL/GenBank/DDBJ databases">
        <title>Tapping the CABI collections for fungal endophytes: first genome assemblies for Collariella, Neodidymelliopsis, Ascochyta clinopodiicola, Didymella pomorum, Didymosphaeria variabile, Neocosmospora piperis and Neocucurbitaria cava.</title>
        <authorList>
            <person name="Hill R."/>
        </authorList>
    </citation>
    <scope>NUCLEOTIDE SEQUENCE</scope>
    <source>
        <strain evidence="3">IMI 356815</strain>
    </source>
</reference>
<dbReference type="PANTHER" id="PTHR24148">
    <property type="entry name" value="ANKYRIN REPEAT DOMAIN-CONTAINING PROTEIN 39 HOMOLOG-RELATED"/>
    <property type="match status" value="1"/>
</dbReference>
<dbReference type="RefSeq" id="XP_056075700.1">
    <property type="nucleotide sequence ID" value="XM_056208878.1"/>
</dbReference>
<dbReference type="InterPro" id="IPR010730">
    <property type="entry name" value="HET"/>
</dbReference>
<dbReference type="PANTHER" id="PTHR24148:SF73">
    <property type="entry name" value="HET DOMAIN PROTEIN (AFU_ORTHOLOGUE AFUA_8G01020)"/>
    <property type="match status" value="1"/>
</dbReference>
<dbReference type="AlphaFoldDB" id="A0A9W8XUE4"/>
<evidence type="ECO:0000313" key="4">
    <source>
        <dbReference type="Proteomes" id="UP001140513"/>
    </source>
</evidence>
<gene>
    <name evidence="3" type="ORF">N0V89_000053</name>
</gene>